<evidence type="ECO:0000259" key="4">
    <source>
        <dbReference type="PROSITE" id="PS51371"/>
    </source>
</evidence>
<dbReference type="SUPFAM" id="SSF54631">
    <property type="entry name" value="CBS-domain pair"/>
    <property type="match status" value="1"/>
</dbReference>
<dbReference type="Pfam" id="PF00571">
    <property type="entry name" value="CBS"/>
    <property type="match status" value="2"/>
</dbReference>
<keyword evidence="6" id="KW-1185">Reference proteome</keyword>
<dbReference type="InterPro" id="IPR046342">
    <property type="entry name" value="CBS_dom_sf"/>
</dbReference>
<dbReference type="CDD" id="cd04590">
    <property type="entry name" value="CBS_pair_CorC_HlyC_assoc"/>
    <property type="match status" value="1"/>
</dbReference>
<keyword evidence="2 3" id="KW-0129">CBS domain</keyword>
<evidence type="ECO:0000256" key="1">
    <source>
        <dbReference type="ARBA" id="ARBA00022737"/>
    </source>
</evidence>
<dbReference type="AlphaFoldDB" id="A0A1G9YBP5"/>
<dbReference type="Gene3D" id="3.10.580.10">
    <property type="entry name" value="CBS-domain"/>
    <property type="match status" value="1"/>
</dbReference>
<dbReference type="GO" id="GO:0005886">
    <property type="term" value="C:plasma membrane"/>
    <property type="evidence" value="ECO:0007669"/>
    <property type="project" value="TreeGrafter"/>
</dbReference>
<evidence type="ECO:0000256" key="2">
    <source>
        <dbReference type="ARBA" id="ARBA00023122"/>
    </source>
</evidence>
<dbReference type="InterPro" id="IPR005170">
    <property type="entry name" value="Transptr-assoc_dom"/>
</dbReference>
<dbReference type="PROSITE" id="PS51371">
    <property type="entry name" value="CBS"/>
    <property type="match status" value="2"/>
</dbReference>
<dbReference type="InterPro" id="IPR044751">
    <property type="entry name" value="Ion_transp-like_CBS"/>
</dbReference>
<gene>
    <name evidence="5" type="ORF">SAMN05216544_1747</name>
</gene>
<dbReference type="FunFam" id="3.10.580.10:FF:000002">
    <property type="entry name" value="Magnesium/cobalt efflux protein CorC"/>
    <property type="match status" value="1"/>
</dbReference>
<dbReference type="Pfam" id="PF03471">
    <property type="entry name" value="CorC_HlyC"/>
    <property type="match status" value="1"/>
</dbReference>
<dbReference type="SMART" id="SM00116">
    <property type="entry name" value="CBS"/>
    <property type="match status" value="2"/>
</dbReference>
<dbReference type="GO" id="GO:0050660">
    <property type="term" value="F:flavin adenine dinucleotide binding"/>
    <property type="evidence" value="ECO:0007669"/>
    <property type="project" value="InterPro"/>
</dbReference>
<feature type="domain" description="CBS" evidence="4">
    <location>
        <begin position="140"/>
        <end position="197"/>
    </location>
</feature>
<dbReference type="PANTHER" id="PTHR22777:SF17">
    <property type="entry name" value="UPF0053 PROTEIN SLL0260"/>
    <property type="match status" value="1"/>
</dbReference>
<dbReference type="RefSeq" id="WP_074521801.1">
    <property type="nucleotide sequence ID" value="NZ_FNHZ01000005.1"/>
</dbReference>
<dbReference type="SUPFAM" id="SSF56176">
    <property type="entry name" value="FAD-binding/transporter-associated domain-like"/>
    <property type="match status" value="1"/>
</dbReference>
<dbReference type="Gene3D" id="3.30.465.10">
    <property type="match status" value="1"/>
</dbReference>
<evidence type="ECO:0000256" key="3">
    <source>
        <dbReference type="PROSITE-ProRule" id="PRU00703"/>
    </source>
</evidence>
<dbReference type="InterPro" id="IPR000644">
    <property type="entry name" value="CBS_dom"/>
</dbReference>
<evidence type="ECO:0000313" key="5">
    <source>
        <dbReference type="EMBL" id="SDN05823.1"/>
    </source>
</evidence>
<protein>
    <submittedName>
        <fullName evidence="5">Putative hemolysin</fullName>
    </submittedName>
</protein>
<reference evidence="6" key="1">
    <citation type="submission" date="2016-10" db="EMBL/GenBank/DDBJ databases">
        <authorList>
            <person name="Varghese N."/>
            <person name="Submissions S."/>
        </authorList>
    </citation>
    <scope>NUCLEOTIDE SEQUENCE [LARGE SCALE GENOMIC DNA]</scope>
    <source>
        <strain evidence="6">M83</strain>
    </source>
</reference>
<dbReference type="Proteomes" id="UP000187651">
    <property type="component" value="Unassembled WGS sequence"/>
</dbReference>
<dbReference type="OrthoDB" id="9798188at2"/>
<organism evidence="5 6">
    <name type="scientific">Lachnospira pectinoschiza</name>
    <dbReference type="NCBI Taxonomy" id="28052"/>
    <lineage>
        <taxon>Bacteria</taxon>
        <taxon>Bacillati</taxon>
        <taxon>Bacillota</taxon>
        <taxon>Clostridia</taxon>
        <taxon>Lachnospirales</taxon>
        <taxon>Lachnospiraceae</taxon>
        <taxon>Lachnospira</taxon>
    </lineage>
</organism>
<dbReference type="InterPro" id="IPR016169">
    <property type="entry name" value="FAD-bd_PCMH_sub2"/>
</dbReference>
<proteinExistence type="predicted"/>
<dbReference type="PANTHER" id="PTHR22777">
    <property type="entry name" value="HEMOLYSIN-RELATED"/>
    <property type="match status" value="1"/>
</dbReference>
<sequence>MNDVHPSDVNEGFLMGLLRKITRKDRQEDISEEIMDMVNESHEQGVIKESEAEMIGNIFEFGEKEAEDVMIHRKNIVAIDGSFTVEQAFNFVMEENFSRYPVYDEDIDNVIGILHIRDLLKAYVLEENKGKTLHELGDDLMFEAYCIPETRNISALFKEMKAKKSHMAIVVDEYGQTTGIITMEDILEEIVGNIFDEYDDEEEQIVLKEDGSFIMDGQTTLEDVEDKLEIEFLCEDVDTLNGFLILELGKIPTKEDEGFSAKCGNYNFTIHNVNNKMVDKVLVTQVKDEED</sequence>
<dbReference type="InterPro" id="IPR036318">
    <property type="entry name" value="FAD-bd_PCMH-like_sf"/>
</dbReference>
<dbReference type="SMART" id="SM01091">
    <property type="entry name" value="CorC_HlyC"/>
    <property type="match status" value="1"/>
</dbReference>
<evidence type="ECO:0000313" key="6">
    <source>
        <dbReference type="Proteomes" id="UP000187651"/>
    </source>
</evidence>
<accession>A0A1G9YBP5</accession>
<dbReference type="EMBL" id="FNHZ01000005">
    <property type="protein sequence ID" value="SDN05823.1"/>
    <property type="molecule type" value="Genomic_DNA"/>
</dbReference>
<name>A0A1G9YBP5_9FIRM</name>
<feature type="domain" description="CBS" evidence="4">
    <location>
        <begin position="70"/>
        <end position="130"/>
    </location>
</feature>
<keyword evidence="1" id="KW-0677">Repeat</keyword>